<dbReference type="RefSeq" id="WP_074838062.1">
    <property type="nucleotide sequence ID" value="NZ_CP047056.1"/>
</dbReference>
<dbReference type="AlphaFoldDB" id="A0A662Z605"/>
<keyword evidence="2" id="KW-1185">Reference proteome</keyword>
<name>A0A662Z605_9GAMM</name>
<gene>
    <name evidence="1" type="ORF">SAMN04487865_1001159</name>
</gene>
<organism evidence="1 2">
    <name type="scientific">Succinivibrio dextrinosolvens</name>
    <dbReference type="NCBI Taxonomy" id="83771"/>
    <lineage>
        <taxon>Bacteria</taxon>
        <taxon>Pseudomonadati</taxon>
        <taxon>Pseudomonadota</taxon>
        <taxon>Gammaproteobacteria</taxon>
        <taxon>Aeromonadales</taxon>
        <taxon>Succinivibrionaceae</taxon>
        <taxon>Succinivibrio</taxon>
    </lineage>
</organism>
<protein>
    <submittedName>
        <fullName evidence="1">Uncharacterized protein</fullName>
    </submittedName>
</protein>
<dbReference type="Proteomes" id="UP000243374">
    <property type="component" value="Unassembled WGS sequence"/>
</dbReference>
<proteinExistence type="predicted"/>
<evidence type="ECO:0000313" key="1">
    <source>
        <dbReference type="EMBL" id="SFJ75169.1"/>
    </source>
</evidence>
<reference evidence="1 2" key="1">
    <citation type="submission" date="2016-10" db="EMBL/GenBank/DDBJ databases">
        <authorList>
            <person name="Varghese N."/>
            <person name="Submissions S."/>
        </authorList>
    </citation>
    <scope>NUCLEOTIDE SEQUENCE [LARGE SCALE GENOMIC DNA]</scope>
    <source>
        <strain evidence="1 2">22B</strain>
    </source>
</reference>
<sequence>MKHLAEYSAKSLYGFFKKEEICFVVEKEFEWIDDTSDVTDDLKEAKLLAKENEAQIFIYKKRLCIDCFYPDTVFQDVLDSLEREGLASELLLDRIGEEGEKEFTEMCKKWFAKHIGKNSWFADELVGVLKDENI</sequence>
<dbReference type="EMBL" id="FOSF01000001">
    <property type="protein sequence ID" value="SFJ75169.1"/>
    <property type="molecule type" value="Genomic_DNA"/>
</dbReference>
<evidence type="ECO:0000313" key="2">
    <source>
        <dbReference type="Proteomes" id="UP000243374"/>
    </source>
</evidence>
<accession>A0A662Z605</accession>